<proteinExistence type="predicted"/>
<accession>A0ABT6DMT9</accession>
<protein>
    <recommendedName>
        <fullName evidence="4">Alpha/beta hydrolase</fullName>
    </recommendedName>
</protein>
<dbReference type="InterPro" id="IPR029058">
    <property type="entry name" value="AB_hydrolase_fold"/>
</dbReference>
<keyword evidence="1" id="KW-0732">Signal</keyword>
<dbReference type="Proteomes" id="UP001152321">
    <property type="component" value="Unassembled WGS sequence"/>
</dbReference>
<evidence type="ECO:0000256" key="1">
    <source>
        <dbReference type="SAM" id="SignalP"/>
    </source>
</evidence>
<dbReference type="SUPFAM" id="SSF53474">
    <property type="entry name" value="alpha/beta-Hydrolases"/>
    <property type="match status" value="1"/>
</dbReference>
<evidence type="ECO:0000313" key="2">
    <source>
        <dbReference type="EMBL" id="MDG0817929.1"/>
    </source>
</evidence>
<comment type="caution">
    <text evidence="2">The sequence shown here is derived from an EMBL/GenBank/DDBJ whole genome shotgun (WGS) entry which is preliminary data.</text>
</comment>
<sequence length="363" mass="40090">MKTISYFFLRSLMVAALALTASFSLHAMPVAMAAVDAVQTMNLRLGNGRIVYFEYLKASQKGAATFLLLPGVNRSLLLSEAGPQALVKRGYGVVTMNFSVQPFSVNALAGNEVPFFMNQSPSLKDLAVEVEALAKDLREQFQTGEVIPVSLSYSGAVSPYLKNFPLVIDTVPLTSGPAQNPQLEQYRQSLKLGELWNPFFGPGITRSLLDQAYRQKWADQVDSISKQFDFSADRRSQMIEGYTTLSRATEGYEWDVKLLPINTRRVFLFAGDESKSLLEHQVATFLKIYSQDAKSLVFIVKKSGHLIPGDQPEFYGSILDVVAQGKTQGMGGVVEVDPETRQTRNFVGAQATSYLQDLVNSKK</sequence>
<name>A0ABT6DMT9_9BACT</name>
<reference evidence="2" key="1">
    <citation type="submission" date="2022-08" db="EMBL/GenBank/DDBJ databases">
        <title>Novel Bdellovibrio Species Isolated from Svalbard: Designation Bdellovibrio svalbardensis.</title>
        <authorList>
            <person name="Mitchell R.J."/>
            <person name="Choi S.Y."/>
        </authorList>
    </citation>
    <scope>NUCLEOTIDE SEQUENCE</scope>
    <source>
        <strain evidence="2">PAP01</strain>
    </source>
</reference>
<dbReference type="RefSeq" id="WP_277579405.1">
    <property type="nucleotide sequence ID" value="NZ_JANRMI010000005.1"/>
</dbReference>
<evidence type="ECO:0008006" key="4">
    <source>
        <dbReference type="Google" id="ProtNLM"/>
    </source>
</evidence>
<dbReference type="Gene3D" id="3.40.50.1820">
    <property type="entry name" value="alpha/beta hydrolase"/>
    <property type="match status" value="1"/>
</dbReference>
<feature type="chain" id="PRO_5045644302" description="Alpha/beta hydrolase" evidence="1">
    <location>
        <begin position="28"/>
        <end position="363"/>
    </location>
</feature>
<organism evidence="2 3">
    <name type="scientific">Bdellovibrio svalbardensis</name>
    <dbReference type="NCBI Taxonomy" id="2972972"/>
    <lineage>
        <taxon>Bacteria</taxon>
        <taxon>Pseudomonadati</taxon>
        <taxon>Bdellovibrionota</taxon>
        <taxon>Bdellovibrionia</taxon>
        <taxon>Bdellovibrionales</taxon>
        <taxon>Pseudobdellovibrionaceae</taxon>
        <taxon>Bdellovibrio</taxon>
    </lineage>
</organism>
<gene>
    <name evidence="2" type="ORF">NWE73_16220</name>
</gene>
<dbReference type="EMBL" id="JANRMI010000005">
    <property type="protein sequence ID" value="MDG0817929.1"/>
    <property type="molecule type" value="Genomic_DNA"/>
</dbReference>
<keyword evidence="3" id="KW-1185">Reference proteome</keyword>
<evidence type="ECO:0000313" key="3">
    <source>
        <dbReference type="Proteomes" id="UP001152321"/>
    </source>
</evidence>
<feature type="signal peptide" evidence="1">
    <location>
        <begin position="1"/>
        <end position="27"/>
    </location>
</feature>